<dbReference type="Proteomes" id="UP000032683">
    <property type="component" value="Unassembled WGS sequence"/>
</dbReference>
<sequence length="64" mass="6910">MIPHKLRQKHIILKLQGYGAVIRRSRAGGGRTPSAATGRVERGLCLFSQALSVSSVRTPPSELV</sequence>
<organism evidence="1 2">
    <name type="scientific">Komagataeibacter xylinus NBRC 13693</name>
    <dbReference type="NCBI Taxonomy" id="1234668"/>
    <lineage>
        <taxon>Bacteria</taxon>
        <taxon>Pseudomonadati</taxon>
        <taxon>Pseudomonadota</taxon>
        <taxon>Alphaproteobacteria</taxon>
        <taxon>Acetobacterales</taxon>
        <taxon>Acetobacteraceae</taxon>
        <taxon>Komagataeibacter</taxon>
    </lineage>
</organism>
<proteinExistence type="predicted"/>
<dbReference type="AlphaFoldDB" id="A0A0D6Q9V4"/>
<evidence type="ECO:0000313" key="1">
    <source>
        <dbReference type="EMBL" id="GAO00293.1"/>
    </source>
</evidence>
<comment type="caution">
    <text evidence="1">The sequence shown here is derived from an EMBL/GenBank/DDBJ whole genome shotgun (WGS) entry which is preliminary data.</text>
</comment>
<dbReference type="EMBL" id="BANJ01000045">
    <property type="protein sequence ID" value="GAO00293.1"/>
    <property type="molecule type" value="Genomic_DNA"/>
</dbReference>
<accession>A0A0D6Q9V4</accession>
<name>A0A0D6Q9V4_KOMXY</name>
<evidence type="ECO:0000313" key="2">
    <source>
        <dbReference type="Proteomes" id="UP000032683"/>
    </source>
</evidence>
<gene>
    <name evidence="1" type="ORF">Gxy13693_045_017</name>
</gene>
<reference evidence="1 2" key="1">
    <citation type="submission" date="2012-11" db="EMBL/GenBank/DDBJ databases">
        <title>Whole genome sequence of Gluconacetobacter xylinus NBRC 13693.</title>
        <authorList>
            <person name="Azuma Y."/>
            <person name="Higashiura N."/>
            <person name="Hirakawa H."/>
            <person name="Matsushita K."/>
        </authorList>
    </citation>
    <scope>NUCLEOTIDE SEQUENCE [LARGE SCALE GENOMIC DNA]</scope>
    <source>
        <strain evidence="1 2">NBRC 13693</strain>
    </source>
</reference>
<protein>
    <submittedName>
        <fullName evidence="1">Uncharacterized protein</fullName>
    </submittedName>
</protein>